<dbReference type="Proteomes" id="UP001344906">
    <property type="component" value="Unassembled WGS sequence"/>
</dbReference>
<dbReference type="RefSeq" id="WP_338247897.1">
    <property type="nucleotide sequence ID" value="NZ_BSRI01000001.1"/>
</dbReference>
<organism evidence="3 4">
    <name type="scientific">Dictyobacter halimunensis</name>
    <dbReference type="NCBI Taxonomy" id="3026934"/>
    <lineage>
        <taxon>Bacteria</taxon>
        <taxon>Bacillati</taxon>
        <taxon>Chloroflexota</taxon>
        <taxon>Ktedonobacteria</taxon>
        <taxon>Ktedonobacterales</taxon>
        <taxon>Dictyobacteraceae</taxon>
        <taxon>Dictyobacter</taxon>
    </lineage>
</organism>
<evidence type="ECO:0000313" key="4">
    <source>
        <dbReference type="Proteomes" id="UP001344906"/>
    </source>
</evidence>
<dbReference type="SUPFAM" id="SSF51735">
    <property type="entry name" value="NAD(P)-binding Rossmann-fold domains"/>
    <property type="match status" value="1"/>
</dbReference>
<dbReference type="InterPro" id="IPR002347">
    <property type="entry name" value="SDR_fam"/>
</dbReference>
<dbReference type="PANTHER" id="PTHR42760">
    <property type="entry name" value="SHORT-CHAIN DEHYDROGENASES/REDUCTASES FAMILY MEMBER"/>
    <property type="match status" value="1"/>
</dbReference>
<keyword evidence="4" id="KW-1185">Reference proteome</keyword>
<dbReference type="PRINTS" id="PR00081">
    <property type="entry name" value="GDHRDH"/>
</dbReference>
<gene>
    <name evidence="3" type="ORF">KDH_10380</name>
</gene>
<protein>
    <submittedName>
        <fullName evidence="3">Oxidoreductase</fullName>
    </submittedName>
</protein>
<accession>A0ABQ6FJ63</accession>
<reference evidence="3 4" key="1">
    <citation type="submission" date="2023-02" db="EMBL/GenBank/DDBJ databases">
        <title>Dictyobacter halimunensis sp. nov., a new member of the class Ktedonobacteria from forest soil in a geothermal area.</title>
        <authorList>
            <person name="Rachmania M.K."/>
            <person name="Ningsih F."/>
            <person name="Sakai Y."/>
            <person name="Yabe S."/>
            <person name="Yokota A."/>
            <person name="Sjamsuridzal W."/>
        </authorList>
    </citation>
    <scope>NUCLEOTIDE SEQUENCE [LARGE SCALE GENOMIC DNA]</scope>
    <source>
        <strain evidence="3 4">S3.2.2.5</strain>
    </source>
</reference>
<dbReference type="InterPro" id="IPR036291">
    <property type="entry name" value="NAD(P)-bd_dom_sf"/>
</dbReference>
<sequence>MSKSRQKVIVTGASSGIGRATAQRFAQEGWDVCLTARREERLQQVRAELAPGHHIVCAGSYDHPETAERLLAALQAEWGHVDALVNCAGVSMAAAVIDSPLEEWRKPLDIMLNGAIAMTRLAVPLMPDGSRIIHVTSIHGERVENRSSAYALAKSAINHYCRALALELAPRNILVNAIAPGFVDTPMSVIDGVNELQSEWFRQNYIDGHHLPLKRAAQPEEIAGVACFLAGRDATYITGQIITVDGGLTIGF</sequence>
<dbReference type="CDD" id="cd05233">
    <property type="entry name" value="SDR_c"/>
    <property type="match status" value="1"/>
</dbReference>
<dbReference type="Gene3D" id="3.40.50.720">
    <property type="entry name" value="NAD(P)-binding Rossmann-like Domain"/>
    <property type="match status" value="1"/>
</dbReference>
<evidence type="ECO:0000256" key="2">
    <source>
        <dbReference type="ARBA" id="ARBA00023002"/>
    </source>
</evidence>
<evidence type="ECO:0000256" key="1">
    <source>
        <dbReference type="ARBA" id="ARBA00006484"/>
    </source>
</evidence>
<evidence type="ECO:0000313" key="3">
    <source>
        <dbReference type="EMBL" id="GLV54190.1"/>
    </source>
</evidence>
<dbReference type="Pfam" id="PF13561">
    <property type="entry name" value="adh_short_C2"/>
    <property type="match status" value="1"/>
</dbReference>
<name>A0ABQ6FJ63_9CHLR</name>
<comment type="caution">
    <text evidence="3">The sequence shown here is derived from an EMBL/GenBank/DDBJ whole genome shotgun (WGS) entry which is preliminary data.</text>
</comment>
<dbReference type="PRINTS" id="PR00080">
    <property type="entry name" value="SDRFAMILY"/>
</dbReference>
<comment type="similarity">
    <text evidence="1">Belongs to the short-chain dehydrogenases/reductases (SDR) family.</text>
</comment>
<proteinExistence type="inferred from homology"/>
<dbReference type="PANTHER" id="PTHR42760:SF133">
    <property type="entry name" value="3-OXOACYL-[ACYL-CARRIER-PROTEIN] REDUCTASE"/>
    <property type="match status" value="1"/>
</dbReference>
<dbReference type="EMBL" id="BSRI01000001">
    <property type="protein sequence ID" value="GLV54190.1"/>
    <property type="molecule type" value="Genomic_DNA"/>
</dbReference>
<keyword evidence="2" id="KW-0560">Oxidoreductase</keyword>